<dbReference type="GO" id="GO:0004252">
    <property type="term" value="F:serine-type endopeptidase activity"/>
    <property type="evidence" value="ECO:0007669"/>
    <property type="project" value="InterPro"/>
</dbReference>
<sequence>MSAIFGEVLTFGQSKGPEIALKVFGDEHYARYENMDGYSAVYDDELGVFCYARLSTGSFRSTGIPLSETVPAGLVRHLQESQDTIVARASARKLRRAAMSGGQREAEVVRTLGPNQGLLEGRSLSSGAVKGLTILVNFQDVASTVSRADVDDMLNGVNYTRNGNICSAREYFERMSSGKLKYTNIVVGPYTLSRNREFYFNNLLVEEALQLAVADGLDITQFDSRNEGIVDALNVLYAGQTQYRGELWPHNWHIDLHFGTVRTDLYLLTSLGRTPADLTIGTFCHENGHLLCRFPDMYDYGERDGDSVKSAGIGGYCLMGSGNHNDGGRSPSPVCAYLRDLAGWCDNEIDLATSATHEARSGDYNTVMKYRTSKPNEYFLVENRTRMGFDRGLPSSGLAVYHCDIMGSNELQQGTALKHYQCALLQADGRRDLELDVNAGDGNDLYGAIGGIALSATSVPNSREWDGRDSQLVISDITAPAEKIKFKVGAAPVVSVASGQKNPMATIPDNKTAGISSAIVIAQSGTVTQIKVGVNIQHTFIGDLRVALTSPTGRSVILHPQLGGSADNLITTFDSAVSGVLSGMVGQPMMGTWTLNVSDRARADVGILRSWNIELK</sequence>
<evidence type="ECO:0000313" key="5">
    <source>
        <dbReference type="Proteomes" id="UP000020077"/>
    </source>
</evidence>
<accession>A0A080LX29</accession>
<organism evidence="4 5">
    <name type="scientific">Candidatus Accumulibacter phosphatis</name>
    <dbReference type="NCBI Taxonomy" id="327160"/>
    <lineage>
        <taxon>Bacteria</taxon>
        <taxon>Pseudomonadati</taxon>
        <taxon>Pseudomonadota</taxon>
        <taxon>Betaproteobacteria</taxon>
        <taxon>Candidatus Accumulibacter</taxon>
    </lineage>
</organism>
<dbReference type="NCBIfam" id="TIGR03296">
    <property type="entry name" value="M6dom_TIGR03296"/>
    <property type="match status" value="1"/>
</dbReference>
<feature type="domain" description="P/Homo B" evidence="3">
    <location>
        <begin position="488"/>
        <end position="616"/>
    </location>
</feature>
<protein>
    <submittedName>
        <fullName evidence="4">Calcium-dependent protease</fullName>
        <ecNumber evidence="4">3.4.21.-</ecNumber>
    </submittedName>
</protein>
<dbReference type="PROSITE" id="PS51829">
    <property type="entry name" value="P_HOMO_B"/>
    <property type="match status" value="1"/>
</dbReference>
<reference evidence="4 5" key="1">
    <citation type="submission" date="2014-02" db="EMBL/GenBank/DDBJ databases">
        <title>Expanding our view of genomic diversity in Candidatus Accumulibacter clades.</title>
        <authorList>
            <person name="Skennerton C.T."/>
            <person name="Barr J.J."/>
            <person name="Slater F.R."/>
            <person name="Bond P.L."/>
            <person name="Tyson G.W."/>
        </authorList>
    </citation>
    <scope>NUCLEOTIDE SEQUENCE [LARGE SCALE GENOMIC DNA]</scope>
    <source>
        <strain evidence="5">BA-91</strain>
    </source>
</reference>
<dbReference type="EMBL" id="JDVG02000263">
    <property type="protein sequence ID" value="KFB73211.1"/>
    <property type="molecule type" value="Genomic_DNA"/>
</dbReference>
<dbReference type="Pfam" id="PF01483">
    <property type="entry name" value="P_proprotein"/>
    <property type="match status" value="1"/>
</dbReference>
<keyword evidence="2 4" id="KW-0378">Hydrolase</keyword>
<dbReference type="SUPFAM" id="SSF49785">
    <property type="entry name" value="Galactose-binding domain-like"/>
    <property type="match status" value="1"/>
</dbReference>
<dbReference type="PANTHER" id="PTHR41775">
    <property type="entry name" value="SECRETED PROTEIN-RELATED"/>
    <property type="match status" value="1"/>
</dbReference>
<dbReference type="Gene3D" id="2.60.120.260">
    <property type="entry name" value="Galactose-binding domain-like"/>
    <property type="match status" value="1"/>
</dbReference>
<dbReference type="GO" id="GO:0006508">
    <property type="term" value="P:proteolysis"/>
    <property type="evidence" value="ECO:0007669"/>
    <property type="project" value="UniProtKB-KW"/>
</dbReference>
<dbReference type="InterPro" id="IPR002884">
    <property type="entry name" value="P_dom"/>
</dbReference>
<comment type="caution">
    <text evidence="4">The sequence shown here is derived from an EMBL/GenBank/DDBJ whole genome shotgun (WGS) entry which is preliminary data.</text>
</comment>
<dbReference type="PANTHER" id="PTHR41775:SF1">
    <property type="entry name" value="PEPTIDASE M6-LIKE DOMAIN-CONTAINING PROTEIN"/>
    <property type="match status" value="1"/>
</dbReference>
<dbReference type="AlphaFoldDB" id="A0A080LX29"/>
<dbReference type="Proteomes" id="UP000020077">
    <property type="component" value="Unassembled WGS sequence"/>
</dbReference>
<evidence type="ECO:0000313" key="4">
    <source>
        <dbReference type="EMBL" id="KFB73211.1"/>
    </source>
</evidence>
<dbReference type="InterPro" id="IPR008757">
    <property type="entry name" value="Peptidase_M6-like_domain"/>
</dbReference>
<proteinExistence type="predicted"/>
<keyword evidence="1 4" id="KW-0645">Protease</keyword>
<evidence type="ECO:0000256" key="2">
    <source>
        <dbReference type="ARBA" id="ARBA00022801"/>
    </source>
</evidence>
<gene>
    <name evidence="4" type="primary">prcA</name>
    <name evidence="4" type="ORF">AW09_001535</name>
</gene>
<evidence type="ECO:0000259" key="3">
    <source>
        <dbReference type="PROSITE" id="PS51829"/>
    </source>
</evidence>
<evidence type="ECO:0000256" key="1">
    <source>
        <dbReference type="ARBA" id="ARBA00022670"/>
    </source>
</evidence>
<dbReference type="InterPro" id="IPR008979">
    <property type="entry name" value="Galactose-bd-like_sf"/>
</dbReference>
<dbReference type="EC" id="3.4.21.-" evidence="4"/>
<name>A0A080LX29_9PROT</name>